<protein>
    <submittedName>
        <fullName evidence="1">Uncharacterized protein</fullName>
    </submittedName>
</protein>
<keyword evidence="2" id="KW-1185">Reference proteome</keyword>
<organism evidence="1 2">
    <name type="scientific">Melastoma candidum</name>
    <dbReference type="NCBI Taxonomy" id="119954"/>
    <lineage>
        <taxon>Eukaryota</taxon>
        <taxon>Viridiplantae</taxon>
        <taxon>Streptophyta</taxon>
        <taxon>Embryophyta</taxon>
        <taxon>Tracheophyta</taxon>
        <taxon>Spermatophyta</taxon>
        <taxon>Magnoliopsida</taxon>
        <taxon>eudicotyledons</taxon>
        <taxon>Gunneridae</taxon>
        <taxon>Pentapetalae</taxon>
        <taxon>rosids</taxon>
        <taxon>malvids</taxon>
        <taxon>Myrtales</taxon>
        <taxon>Melastomataceae</taxon>
        <taxon>Melastomatoideae</taxon>
        <taxon>Melastomateae</taxon>
        <taxon>Melastoma</taxon>
    </lineage>
</organism>
<sequence length="249" mass="28014">MGDPGYFLHLLMRLHKEDNSVYAFSVLISAAEHFWVGREAILLSGYDQLVIERAGHLLACITPSVRDVRPKDLVTLTVKEKINAALNRNGELSYFDIQGILSLQILNPVDGFIQVQIESGSNPGILFETHPNINKVFSPVPVYRDTNRPFPTCQGRDGDGVGLMRWRMRTNDELMVPVTVNCRPNEACVSFKYDSKNSIFVWSVPLIDNSNRKSMEFVVPPANASAFFPISVLFYATARFLTSYSRILP</sequence>
<evidence type="ECO:0000313" key="1">
    <source>
        <dbReference type="EMBL" id="KAI4367852.1"/>
    </source>
</evidence>
<reference evidence="2" key="1">
    <citation type="journal article" date="2023" name="Front. Plant Sci.">
        <title>Chromosomal-level genome assembly of Melastoma candidum provides insights into trichome evolution.</title>
        <authorList>
            <person name="Zhong Y."/>
            <person name="Wu W."/>
            <person name="Sun C."/>
            <person name="Zou P."/>
            <person name="Liu Y."/>
            <person name="Dai S."/>
            <person name="Zhou R."/>
        </authorList>
    </citation>
    <scope>NUCLEOTIDE SEQUENCE [LARGE SCALE GENOMIC DNA]</scope>
</reference>
<name>A0ACB9QVQ6_9MYRT</name>
<comment type="caution">
    <text evidence="1">The sequence shown here is derived from an EMBL/GenBank/DDBJ whole genome shotgun (WGS) entry which is preliminary data.</text>
</comment>
<dbReference type="EMBL" id="CM042884">
    <property type="protein sequence ID" value="KAI4367852.1"/>
    <property type="molecule type" value="Genomic_DNA"/>
</dbReference>
<accession>A0ACB9QVQ6</accession>
<dbReference type="Proteomes" id="UP001057402">
    <property type="component" value="Chromosome 5"/>
</dbReference>
<gene>
    <name evidence="1" type="ORF">MLD38_016476</name>
</gene>
<proteinExistence type="predicted"/>
<evidence type="ECO:0000313" key="2">
    <source>
        <dbReference type="Proteomes" id="UP001057402"/>
    </source>
</evidence>